<dbReference type="EMBL" id="JBHSXQ010000003">
    <property type="protein sequence ID" value="MFC6906019.1"/>
    <property type="molecule type" value="Genomic_DNA"/>
</dbReference>
<evidence type="ECO:0000313" key="5">
    <source>
        <dbReference type="EMBL" id="MFC6906019.1"/>
    </source>
</evidence>
<evidence type="ECO:0000313" key="6">
    <source>
        <dbReference type="Proteomes" id="UP001596312"/>
    </source>
</evidence>
<comment type="caution">
    <text evidence="5">The sequence shown here is derived from an EMBL/GenBank/DDBJ whole genome shotgun (WGS) entry which is preliminary data.</text>
</comment>
<dbReference type="PANTHER" id="PTHR34236:SF1">
    <property type="entry name" value="DIMETHYL SULFOXIDE REDUCTASE TRANSCRIPTIONAL ACTIVATOR"/>
    <property type="match status" value="1"/>
</dbReference>
<evidence type="ECO:0000256" key="2">
    <source>
        <dbReference type="ARBA" id="ARBA00023163"/>
    </source>
</evidence>
<evidence type="ECO:0000259" key="4">
    <source>
        <dbReference type="Pfam" id="PF15915"/>
    </source>
</evidence>
<sequence length="227" mass="25534">MATIIEIRIPVEEFALAETIENASELRIEIEQLVAQNSESAMPFVWATTDDHAAFERALSGDPSVEEFSALAETGEDRLYQLRWATGVEHVLYLILKKGGGIRNASIHTNDDAWTVQLLCPARDMSSEIYEFCEDNDLSLTVDAIYDLDGNRGSGHGLTKRQYESLLEADEMGYYDVPRHITLSELAERLDVSHQALSERLRRGHGALVDRHLNSTGPLRLEEPHNR</sequence>
<evidence type="ECO:0000256" key="1">
    <source>
        <dbReference type="ARBA" id="ARBA00023015"/>
    </source>
</evidence>
<dbReference type="AlphaFoldDB" id="A0ABD5V4Q3"/>
<dbReference type="InterPro" id="IPR007050">
    <property type="entry name" value="HTH_bacterioopsin"/>
</dbReference>
<organism evidence="5 6">
    <name type="scientific">Halalkalicoccus tibetensis</name>
    <dbReference type="NCBI Taxonomy" id="175632"/>
    <lineage>
        <taxon>Archaea</taxon>
        <taxon>Methanobacteriati</taxon>
        <taxon>Methanobacteriota</taxon>
        <taxon>Stenosarchaea group</taxon>
        <taxon>Halobacteria</taxon>
        <taxon>Halobacteriales</taxon>
        <taxon>Halococcaceae</taxon>
        <taxon>Halalkalicoccus</taxon>
    </lineage>
</organism>
<dbReference type="Proteomes" id="UP001596312">
    <property type="component" value="Unassembled WGS sequence"/>
</dbReference>
<accession>A0ABD5V4Q3</accession>
<feature type="domain" description="HTH bat-type" evidence="3">
    <location>
        <begin position="158"/>
        <end position="204"/>
    </location>
</feature>
<dbReference type="Pfam" id="PF04967">
    <property type="entry name" value="HTH_10"/>
    <property type="match status" value="1"/>
</dbReference>
<dbReference type="InterPro" id="IPR031803">
    <property type="entry name" value="BAT_GAF/HTH-assoc"/>
</dbReference>
<gene>
    <name evidence="5" type="ORF">ACFQGH_12540</name>
</gene>
<keyword evidence="2" id="KW-0804">Transcription</keyword>
<dbReference type="RefSeq" id="WP_340604553.1">
    <property type="nucleotide sequence ID" value="NZ_JBBMXV010000003.1"/>
</dbReference>
<evidence type="ECO:0000259" key="3">
    <source>
        <dbReference type="Pfam" id="PF04967"/>
    </source>
</evidence>
<keyword evidence="1" id="KW-0805">Transcription regulation</keyword>
<proteinExistence type="predicted"/>
<name>A0ABD5V4Q3_9EURY</name>
<protein>
    <submittedName>
        <fullName evidence="5">Helix-turn-helix domain-containing protein</fullName>
    </submittedName>
</protein>
<keyword evidence="6" id="KW-1185">Reference proteome</keyword>
<dbReference type="Pfam" id="PF15915">
    <property type="entry name" value="BAT"/>
    <property type="match status" value="1"/>
</dbReference>
<feature type="domain" description="Bacterioopsin transcriptional activator GAF and HTH associated" evidence="4">
    <location>
        <begin position="5"/>
        <end position="141"/>
    </location>
</feature>
<dbReference type="PANTHER" id="PTHR34236">
    <property type="entry name" value="DIMETHYL SULFOXIDE REDUCTASE TRANSCRIPTIONAL ACTIVATOR"/>
    <property type="match status" value="1"/>
</dbReference>
<reference evidence="5 6" key="1">
    <citation type="journal article" date="2019" name="Int. J. Syst. Evol. Microbiol.">
        <title>The Global Catalogue of Microorganisms (GCM) 10K type strain sequencing project: providing services to taxonomists for standard genome sequencing and annotation.</title>
        <authorList>
            <consortium name="The Broad Institute Genomics Platform"/>
            <consortium name="The Broad Institute Genome Sequencing Center for Infectious Disease"/>
            <person name="Wu L."/>
            <person name="Ma J."/>
        </authorList>
    </citation>
    <scope>NUCLEOTIDE SEQUENCE [LARGE SCALE GENOMIC DNA]</scope>
    <source>
        <strain evidence="5 6">CGMCC 1.3240</strain>
    </source>
</reference>